<evidence type="ECO:0000256" key="1">
    <source>
        <dbReference type="SAM" id="MobiDB-lite"/>
    </source>
</evidence>
<organism evidence="2 3">
    <name type="scientific">Dreissena polymorpha</name>
    <name type="common">Zebra mussel</name>
    <name type="synonym">Mytilus polymorpha</name>
    <dbReference type="NCBI Taxonomy" id="45954"/>
    <lineage>
        <taxon>Eukaryota</taxon>
        <taxon>Metazoa</taxon>
        <taxon>Spiralia</taxon>
        <taxon>Lophotrochozoa</taxon>
        <taxon>Mollusca</taxon>
        <taxon>Bivalvia</taxon>
        <taxon>Autobranchia</taxon>
        <taxon>Heteroconchia</taxon>
        <taxon>Euheterodonta</taxon>
        <taxon>Imparidentia</taxon>
        <taxon>Neoheterodontei</taxon>
        <taxon>Myida</taxon>
        <taxon>Dreissenoidea</taxon>
        <taxon>Dreissenidae</taxon>
        <taxon>Dreissena</taxon>
    </lineage>
</organism>
<dbReference type="AlphaFoldDB" id="A0A9D4G1T4"/>
<reference evidence="2" key="2">
    <citation type="submission" date="2020-11" db="EMBL/GenBank/DDBJ databases">
        <authorList>
            <person name="McCartney M.A."/>
            <person name="Auch B."/>
            <person name="Kono T."/>
            <person name="Mallez S."/>
            <person name="Becker A."/>
            <person name="Gohl D.M."/>
            <person name="Silverstein K.A.T."/>
            <person name="Koren S."/>
            <person name="Bechman K.B."/>
            <person name="Herman A."/>
            <person name="Abrahante J.E."/>
            <person name="Garbe J."/>
        </authorList>
    </citation>
    <scope>NUCLEOTIDE SEQUENCE</scope>
    <source>
        <strain evidence="2">Duluth1</strain>
        <tissue evidence="2">Whole animal</tissue>
    </source>
</reference>
<feature type="compositionally biased region" description="Polar residues" evidence="1">
    <location>
        <begin position="13"/>
        <end position="25"/>
    </location>
</feature>
<evidence type="ECO:0000313" key="2">
    <source>
        <dbReference type="EMBL" id="KAH3809065.1"/>
    </source>
</evidence>
<accession>A0A9D4G1T4</accession>
<sequence>MCGSEDDAIYNKLATSGPSSKNSEMPVSEIEDSDVYCNQLSEEQAAALFNSDIDSSFEGF</sequence>
<keyword evidence="3" id="KW-1185">Reference proteome</keyword>
<name>A0A9D4G1T4_DREPO</name>
<reference evidence="2" key="1">
    <citation type="journal article" date="2019" name="bioRxiv">
        <title>The Genome of the Zebra Mussel, Dreissena polymorpha: A Resource for Invasive Species Research.</title>
        <authorList>
            <person name="McCartney M.A."/>
            <person name="Auch B."/>
            <person name="Kono T."/>
            <person name="Mallez S."/>
            <person name="Zhang Y."/>
            <person name="Obille A."/>
            <person name="Becker A."/>
            <person name="Abrahante J.E."/>
            <person name="Garbe J."/>
            <person name="Badalamenti J.P."/>
            <person name="Herman A."/>
            <person name="Mangelson H."/>
            <person name="Liachko I."/>
            <person name="Sullivan S."/>
            <person name="Sone E.D."/>
            <person name="Koren S."/>
            <person name="Silverstein K.A.T."/>
            <person name="Beckman K.B."/>
            <person name="Gohl D.M."/>
        </authorList>
    </citation>
    <scope>NUCLEOTIDE SEQUENCE</scope>
    <source>
        <strain evidence="2">Duluth1</strain>
        <tissue evidence="2">Whole animal</tissue>
    </source>
</reference>
<dbReference type="Proteomes" id="UP000828390">
    <property type="component" value="Unassembled WGS sequence"/>
</dbReference>
<gene>
    <name evidence="2" type="ORF">DPMN_137428</name>
</gene>
<comment type="caution">
    <text evidence="2">The sequence shown here is derived from an EMBL/GenBank/DDBJ whole genome shotgun (WGS) entry which is preliminary data.</text>
</comment>
<evidence type="ECO:0000313" key="3">
    <source>
        <dbReference type="Proteomes" id="UP000828390"/>
    </source>
</evidence>
<proteinExistence type="predicted"/>
<dbReference type="EMBL" id="JAIWYP010000006">
    <property type="protein sequence ID" value="KAH3809065.1"/>
    <property type="molecule type" value="Genomic_DNA"/>
</dbReference>
<protein>
    <submittedName>
        <fullName evidence="2">Uncharacterized protein</fullName>
    </submittedName>
</protein>
<feature type="region of interest" description="Disordered" evidence="1">
    <location>
        <begin position="1"/>
        <end position="30"/>
    </location>
</feature>